<dbReference type="SUPFAM" id="SSF53098">
    <property type="entry name" value="Ribonuclease H-like"/>
    <property type="match status" value="1"/>
</dbReference>
<dbReference type="InterPro" id="IPR038720">
    <property type="entry name" value="YprB_RNase_H-like_dom"/>
</dbReference>
<accession>A0A1F6CHZ0</accession>
<dbReference type="STRING" id="1798481.A2678_02045"/>
<sequence length="193" mass="22030">MRAITFDIESISNSSVRGHVDVNEQELTVVAIHDSLTNEYSSYFKEQLHLLWPTLERADLLIGFNSNTFDIPLLNRYYPGDLTHFPSLDLLLEVQKVLGRRIRLQSLAEATLGRGKKGDGLKAGEWWKGGERDKVREYCIEDVRLTHDLYDYALKHGVLKYKDLRDIRDIKLDTSGWDTAAATSPTMTHALPL</sequence>
<name>A0A1F6CHZ0_9BACT</name>
<dbReference type="Pfam" id="PF13482">
    <property type="entry name" value="RNase_H_2"/>
    <property type="match status" value="1"/>
</dbReference>
<dbReference type="Gene3D" id="3.30.420.10">
    <property type="entry name" value="Ribonuclease H-like superfamily/Ribonuclease H"/>
    <property type="match status" value="1"/>
</dbReference>
<gene>
    <name evidence="2" type="ORF">A2678_02045</name>
</gene>
<dbReference type="AlphaFoldDB" id="A0A1F6CHZ0"/>
<evidence type="ECO:0000259" key="1">
    <source>
        <dbReference type="Pfam" id="PF13482"/>
    </source>
</evidence>
<evidence type="ECO:0000313" key="2">
    <source>
        <dbReference type="EMBL" id="OGG48627.1"/>
    </source>
</evidence>
<evidence type="ECO:0000313" key="3">
    <source>
        <dbReference type="Proteomes" id="UP000178815"/>
    </source>
</evidence>
<dbReference type="InterPro" id="IPR036397">
    <property type="entry name" value="RNaseH_sf"/>
</dbReference>
<dbReference type="EMBL" id="MFKU01000010">
    <property type="protein sequence ID" value="OGG48627.1"/>
    <property type="molecule type" value="Genomic_DNA"/>
</dbReference>
<protein>
    <recommendedName>
        <fullName evidence="1">YprB ribonuclease H-like domain-containing protein</fullName>
    </recommendedName>
</protein>
<proteinExistence type="predicted"/>
<organism evidence="2 3">
    <name type="scientific">Candidatus Kaiserbacteria bacterium RIFCSPHIGHO2_01_FULL_53_31</name>
    <dbReference type="NCBI Taxonomy" id="1798481"/>
    <lineage>
        <taxon>Bacteria</taxon>
        <taxon>Candidatus Kaiseribacteriota</taxon>
    </lineage>
</organism>
<feature type="domain" description="YprB ribonuclease H-like" evidence="1">
    <location>
        <begin position="16"/>
        <end position="153"/>
    </location>
</feature>
<comment type="caution">
    <text evidence="2">The sequence shown here is derived from an EMBL/GenBank/DDBJ whole genome shotgun (WGS) entry which is preliminary data.</text>
</comment>
<reference evidence="2 3" key="1">
    <citation type="journal article" date="2016" name="Nat. Commun.">
        <title>Thousands of microbial genomes shed light on interconnected biogeochemical processes in an aquifer system.</title>
        <authorList>
            <person name="Anantharaman K."/>
            <person name="Brown C.T."/>
            <person name="Hug L.A."/>
            <person name="Sharon I."/>
            <person name="Castelle C.J."/>
            <person name="Probst A.J."/>
            <person name="Thomas B.C."/>
            <person name="Singh A."/>
            <person name="Wilkins M.J."/>
            <person name="Karaoz U."/>
            <person name="Brodie E.L."/>
            <person name="Williams K.H."/>
            <person name="Hubbard S.S."/>
            <person name="Banfield J.F."/>
        </authorList>
    </citation>
    <scope>NUCLEOTIDE SEQUENCE [LARGE SCALE GENOMIC DNA]</scope>
</reference>
<dbReference type="InterPro" id="IPR012337">
    <property type="entry name" value="RNaseH-like_sf"/>
</dbReference>
<dbReference type="GO" id="GO:0003676">
    <property type="term" value="F:nucleic acid binding"/>
    <property type="evidence" value="ECO:0007669"/>
    <property type="project" value="InterPro"/>
</dbReference>
<dbReference type="Proteomes" id="UP000178815">
    <property type="component" value="Unassembled WGS sequence"/>
</dbReference>